<accession>A0ABU6QR41</accession>
<evidence type="ECO:0000313" key="3">
    <source>
        <dbReference type="EMBL" id="MED6114497.1"/>
    </source>
</evidence>
<reference evidence="3 4" key="1">
    <citation type="journal article" date="2023" name="Plants (Basel)">
        <title>Bridging the Gap: Combining Genomics and Transcriptomics Approaches to Understand Stylosanthes scabra, an Orphan Legume from the Brazilian Caatinga.</title>
        <authorList>
            <person name="Ferreira-Neto J.R.C."/>
            <person name="da Silva M.D."/>
            <person name="Binneck E."/>
            <person name="de Melo N.F."/>
            <person name="da Silva R.H."/>
            <person name="de Melo A.L.T.M."/>
            <person name="Pandolfi V."/>
            <person name="Bustamante F.O."/>
            <person name="Brasileiro-Vidal A.C."/>
            <person name="Benko-Iseppon A.M."/>
        </authorList>
    </citation>
    <scope>NUCLEOTIDE SEQUENCE [LARGE SCALE GENOMIC DNA]</scope>
    <source>
        <tissue evidence="3">Leaves</tissue>
    </source>
</reference>
<dbReference type="Proteomes" id="UP001341840">
    <property type="component" value="Unassembled WGS sequence"/>
</dbReference>
<feature type="transmembrane region" description="Helical" evidence="2">
    <location>
        <begin position="108"/>
        <end position="130"/>
    </location>
</feature>
<evidence type="ECO:0000256" key="2">
    <source>
        <dbReference type="SAM" id="Phobius"/>
    </source>
</evidence>
<keyword evidence="4" id="KW-1185">Reference proteome</keyword>
<keyword evidence="2" id="KW-1133">Transmembrane helix</keyword>
<sequence>MSTSEPMVHDGHLMGAAAVGAGHVTMMHLPDHDRPESCGKSRLGWRTQPEGRSTYGRATYPTPRAPEYLRLRGCPCTGGRWKCLSSIRRERDHARRGHARGLMVIMELSLATVNGLVLTVILSLLLRLLLINVRSRTHLHHPQSPALITAAQLASHRGRAPAAVYGEVLGHYPA</sequence>
<proteinExistence type="predicted"/>
<evidence type="ECO:0000313" key="4">
    <source>
        <dbReference type="Proteomes" id="UP001341840"/>
    </source>
</evidence>
<protein>
    <submittedName>
        <fullName evidence="3">Uncharacterized protein</fullName>
    </submittedName>
</protein>
<keyword evidence="2" id="KW-0472">Membrane</keyword>
<name>A0ABU6QR41_9FABA</name>
<evidence type="ECO:0000256" key="1">
    <source>
        <dbReference type="SAM" id="MobiDB-lite"/>
    </source>
</evidence>
<keyword evidence="2" id="KW-0812">Transmembrane</keyword>
<gene>
    <name evidence="3" type="ORF">PIB30_080794</name>
</gene>
<organism evidence="3 4">
    <name type="scientific">Stylosanthes scabra</name>
    <dbReference type="NCBI Taxonomy" id="79078"/>
    <lineage>
        <taxon>Eukaryota</taxon>
        <taxon>Viridiplantae</taxon>
        <taxon>Streptophyta</taxon>
        <taxon>Embryophyta</taxon>
        <taxon>Tracheophyta</taxon>
        <taxon>Spermatophyta</taxon>
        <taxon>Magnoliopsida</taxon>
        <taxon>eudicotyledons</taxon>
        <taxon>Gunneridae</taxon>
        <taxon>Pentapetalae</taxon>
        <taxon>rosids</taxon>
        <taxon>fabids</taxon>
        <taxon>Fabales</taxon>
        <taxon>Fabaceae</taxon>
        <taxon>Papilionoideae</taxon>
        <taxon>50 kb inversion clade</taxon>
        <taxon>dalbergioids sensu lato</taxon>
        <taxon>Dalbergieae</taxon>
        <taxon>Pterocarpus clade</taxon>
        <taxon>Stylosanthes</taxon>
    </lineage>
</organism>
<comment type="caution">
    <text evidence="3">The sequence shown here is derived from an EMBL/GenBank/DDBJ whole genome shotgun (WGS) entry which is preliminary data.</text>
</comment>
<feature type="region of interest" description="Disordered" evidence="1">
    <location>
        <begin position="32"/>
        <end position="59"/>
    </location>
</feature>
<dbReference type="EMBL" id="JASCZI010001187">
    <property type="protein sequence ID" value="MED6114497.1"/>
    <property type="molecule type" value="Genomic_DNA"/>
</dbReference>